<keyword evidence="6" id="KW-1185">Reference proteome</keyword>
<dbReference type="Proteomes" id="UP000291822">
    <property type="component" value="Unassembled WGS sequence"/>
</dbReference>
<evidence type="ECO:0000256" key="2">
    <source>
        <dbReference type="ARBA" id="ARBA00023239"/>
    </source>
</evidence>
<feature type="signal peptide" evidence="3">
    <location>
        <begin position="1"/>
        <end position="19"/>
    </location>
</feature>
<dbReference type="InterPro" id="IPR008397">
    <property type="entry name" value="Alginate_lyase_dom"/>
</dbReference>
<keyword evidence="2 5" id="KW-0456">Lyase</keyword>
<dbReference type="Gene3D" id="1.50.10.100">
    <property type="entry name" value="Chondroitin AC/alginate lyase"/>
    <property type="match status" value="1"/>
</dbReference>
<evidence type="ECO:0000259" key="4">
    <source>
        <dbReference type="Pfam" id="PF05426"/>
    </source>
</evidence>
<dbReference type="Pfam" id="PF05426">
    <property type="entry name" value="Alginate_lyase"/>
    <property type="match status" value="1"/>
</dbReference>
<feature type="chain" id="PRO_5020741987" evidence="3">
    <location>
        <begin position="20"/>
        <end position="360"/>
    </location>
</feature>
<dbReference type="SUPFAM" id="SSF48230">
    <property type="entry name" value="Chondroitin AC/alginate lyase"/>
    <property type="match status" value="1"/>
</dbReference>
<name>A0A4R0YYV0_9GAMM</name>
<dbReference type="GO" id="GO:0042597">
    <property type="term" value="C:periplasmic space"/>
    <property type="evidence" value="ECO:0007669"/>
    <property type="project" value="InterPro"/>
</dbReference>
<dbReference type="PROSITE" id="PS51257">
    <property type="entry name" value="PROKAR_LIPOPROTEIN"/>
    <property type="match status" value="1"/>
</dbReference>
<gene>
    <name evidence="5" type="ORF">EZM97_06535</name>
</gene>
<accession>A0A4R0YYV0</accession>
<dbReference type="EMBL" id="SJTG01000001">
    <property type="protein sequence ID" value="TCI13841.1"/>
    <property type="molecule type" value="Genomic_DNA"/>
</dbReference>
<dbReference type="InterPro" id="IPR008929">
    <property type="entry name" value="Chondroitin_lyas"/>
</dbReference>
<dbReference type="EC" id="4.2.2.3" evidence="5"/>
<dbReference type="AlphaFoldDB" id="A0A4R0YYV0"/>
<dbReference type="NCBIfam" id="NF001467">
    <property type="entry name" value="PRK00325.1-2"/>
    <property type="match status" value="1"/>
</dbReference>
<proteinExistence type="predicted"/>
<comment type="caution">
    <text evidence="5">The sequence shown here is derived from an EMBL/GenBank/DDBJ whole genome shotgun (WGS) entry which is preliminary data.</text>
</comment>
<protein>
    <submittedName>
        <fullName evidence="5">Mannuronate-specific alginate lyase</fullName>
        <ecNumber evidence="5">4.2.2.3</ecNumber>
    </submittedName>
</protein>
<dbReference type="GO" id="GO:0045135">
    <property type="term" value="F:poly(beta-D-mannuronate) lyase activity"/>
    <property type="evidence" value="ECO:0007669"/>
    <property type="project" value="UniProtKB-EC"/>
</dbReference>
<reference evidence="5 6" key="1">
    <citation type="submission" date="2019-02" db="EMBL/GenBank/DDBJ databases">
        <title>Dyella amyloliquefaciens sp. nov., isolated from forest soil.</title>
        <authorList>
            <person name="Gao Z.-H."/>
            <person name="Qiu L.-H."/>
        </authorList>
    </citation>
    <scope>NUCLEOTIDE SEQUENCE [LARGE SCALE GENOMIC DNA]</scope>
    <source>
        <strain evidence="5 6">KACC 12747</strain>
    </source>
</reference>
<organism evidence="5 6">
    <name type="scientific">Dyella soli</name>
    <dbReference type="NCBI Taxonomy" id="522319"/>
    <lineage>
        <taxon>Bacteria</taxon>
        <taxon>Pseudomonadati</taxon>
        <taxon>Pseudomonadota</taxon>
        <taxon>Gammaproteobacteria</taxon>
        <taxon>Lysobacterales</taxon>
        <taxon>Rhodanobacteraceae</taxon>
        <taxon>Dyella</taxon>
    </lineage>
</organism>
<evidence type="ECO:0000256" key="1">
    <source>
        <dbReference type="ARBA" id="ARBA00022729"/>
    </source>
</evidence>
<evidence type="ECO:0000256" key="3">
    <source>
        <dbReference type="SAM" id="SignalP"/>
    </source>
</evidence>
<evidence type="ECO:0000313" key="6">
    <source>
        <dbReference type="Proteomes" id="UP000291822"/>
    </source>
</evidence>
<evidence type="ECO:0000313" key="5">
    <source>
        <dbReference type="EMBL" id="TCI13841.1"/>
    </source>
</evidence>
<sequence>MIRLALFLPLAGLSCAVAAQSTLVPPPGYYAEVVNKPDKNFTCDDPPAPYTDTLDFPSKYEGSGKARDQLNEQANADYKKRSEPISQMEKGVNKLVDKYMRTGNADALQCVLKWYTTWADANALLGPSASYSGKAMRKWSLASLSGAFLHLQFSRSQPLAAFPEQTQKIKTWLGLVGDKVLTEWDLNSPREKINNHFYWAAWAIMATSVVENRRDEFDWAVKTYRIFASQVDNDGYLPNELARQTRALGYHNFAITPLSMIAAFGKANGVDLASEGNGALKRLAERTLAGINDPQVFSAKSGYPQELEDVSKQPTELAWIEPYCWAASCQGPIAQKAESLRPMKNTRLGGDVTAVFHDHH</sequence>
<feature type="domain" description="Alginate lyase" evidence="4">
    <location>
        <begin position="55"/>
        <end position="297"/>
    </location>
</feature>
<keyword evidence="1 3" id="KW-0732">Signal</keyword>